<gene>
    <name evidence="1" type="ORF">OG549_36910</name>
</gene>
<evidence type="ECO:0000313" key="1">
    <source>
        <dbReference type="EMBL" id="WTW65774.1"/>
    </source>
</evidence>
<accession>A0AAU2VFC0</accession>
<protein>
    <submittedName>
        <fullName evidence="1">Uncharacterized protein</fullName>
    </submittedName>
</protein>
<dbReference type="EMBL" id="CP108318">
    <property type="protein sequence ID" value="WTW65774.1"/>
    <property type="molecule type" value="Genomic_DNA"/>
</dbReference>
<name>A0AAU2VFC0_9ACTN</name>
<organism evidence="1">
    <name type="scientific">Streptomyces sp. NBC_00003</name>
    <dbReference type="NCBI Taxonomy" id="2903608"/>
    <lineage>
        <taxon>Bacteria</taxon>
        <taxon>Bacillati</taxon>
        <taxon>Actinomycetota</taxon>
        <taxon>Actinomycetes</taxon>
        <taxon>Kitasatosporales</taxon>
        <taxon>Streptomycetaceae</taxon>
        <taxon>Streptomyces</taxon>
    </lineage>
</organism>
<dbReference type="AlphaFoldDB" id="A0AAU2VFC0"/>
<sequence length="41" mass="4658">MATALTIAVMLILIVLAAYVIHRLNAQHADRIPVHHDKRDR</sequence>
<reference evidence="1" key="1">
    <citation type="submission" date="2022-10" db="EMBL/GenBank/DDBJ databases">
        <title>The complete genomes of actinobacterial strains from the NBC collection.</title>
        <authorList>
            <person name="Joergensen T.S."/>
            <person name="Alvarez Arevalo M."/>
            <person name="Sterndorff E.B."/>
            <person name="Faurdal D."/>
            <person name="Vuksanovic O."/>
            <person name="Mourched A.-S."/>
            <person name="Charusanti P."/>
            <person name="Shaw S."/>
            <person name="Blin K."/>
            <person name="Weber T."/>
        </authorList>
    </citation>
    <scope>NUCLEOTIDE SEQUENCE</scope>
    <source>
        <strain evidence="1">NBC_00003</strain>
    </source>
</reference>
<proteinExistence type="predicted"/>